<dbReference type="AlphaFoldDB" id="A0A0K1E5R1"/>
<proteinExistence type="predicted"/>
<protein>
    <recommendedName>
        <fullName evidence="3">Cytochrome P460 domain-containing protein</fullName>
    </recommendedName>
</protein>
<keyword evidence="2" id="KW-1185">Reference proteome</keyword>
<dbReference type="KEGG" id="ccro:CMC5_001390"/>
<dbReference type="Proteomes" id="UP000067626">
    <property type="component" value="Chromosome"/>
</dbReference>
<dbReference type="EMBL" id="CP012159">
    <property type="protein sequence ID" value="AKT36027.1"/>
    <property type="molecule type" value="Genomic_DNA"/>
</dbReference>
<gene>
    <name evidence="1" type="ORF">CMC5_001390</name>
</gene>
<dbReference type="Gene3D" id="3.50.70.20">
    <property type="entry name" value="Cytochrome P460"/>
    <property type="match status" value="1"/>
</dbReference>
<evidence type="ECO:0000313" key="1">
    <source>
        <dbReference type="EMBL" id="AKT36027.1"/>
    </source>
</evidence>
<name>A0A0K1E5R1_CHOCO</name>
<sequence>MGLPVLCNVRNALERHLKRHVWLAPSLILSVALGTGGCGDDQDPEGAAALWSRIHEADYRSWPRAPGYEARRPSDAPHSDAVEIFINSVVAEALAGEAIASWPEGSLLVKDGYDDDGLDIVAAMEKRQGVWFWAEWNAEGDSIYSGDPDTCTGCHQSGADMVRAFSFPR</sequence>
<dbReference type="STRING" id="52.CMC5_001390"/>
<dbReference type="RefSeq" id="WP_050428602.1">
    <property type="nucleotide sequence ID" value="NZ_CP012159.1"/>
</dbReference>
<evidence type="ECO:0000313" key="2">
    <source>
        <dbReference type="Proteomes" id="UP000067626"/>
    </source>
</evidence>
<reference evidence="1 2" key="1">
    <citation type="submission" date="2015-07" db="EMBL/GenBank/DDBJ databases">
        <title>Genome analysis of myxobacterium Chondromyces crocatus Cm c5 reveals a high potential for natural compound synthesis and the genetic basis for the loss of fruiting body formation.</title>
        <authorList>
            <person name="Zaburannyi N."/>
            <person name="Bunk B."/>
            <person name="Maier J."/>
            <person name="Overmann J."/>
            <person name="Mueller R."/>
        </authorList>
    </citation>
    <scope>NUCLEOTIDE SEQUENCE [LARGE SCALE GENOMIC DNA]</scope>
    <source>
        <strain evidence="1 2">Cm c5</strain>
    </source>
</reference>
<accession>A0A0K1E5R1</accession>
<organism evidence="1 2">
    <name type="scientific">Chondromyces crocatus</name>
    <dbReference type="NCBI Taxonomy" id="52"/>
    <lineage>
        <taxon>Bacteria</taxon>
        <taxon>Pseudomonadati</taxon>
        <taxon>Myxococcota</taxon>
        <taxon>Polyangia</taxon>
        <taxon>Polyangiales</taxon>
        <taxon>Polyangiaceae</taxon>
        <taxon>Chondromyces</taxon>
    </lineage>
</organism>
<dbReference type="OrthoDB" id="274365at2"/>
<dbReference type="CDD" id="cd20716">
    <property type="entry name" value="cyt_P460_fam"/>
    <property type="match status" value="1"/>
</dbReference>
<dbReference type="InterPro" id="IPR038142">
    <property type="entry name" value="Cytochrome_P460_sp"/>
</dbReference>
<evidence type="ECO:0008006" key="3">
    <source>
        <dbReference type="Google" id="ProtNLM"/>
    </source>
</evidence>